<keyword evidence="9" id="KW-1185">Reference proteome</keyword>
<dbReference type="InterPro" id="IPR027304">
    <property type="entry name" value="Trigger_fact/SurA_dom_sf"/>
</dbReference>
<proteinExistence type="predicted"/>
<organism evidence="8 9">
    <name type="scientific">Leptolyngbya boryana NIES-2135</name>
    <dbReference type="NCBI Taxonomy" id="1973484"/>
    <lineage>
        <taxon>Bacteria</taxon>
        <taxon>Bacillati</taxon>
        <taxon>Cyanobacteriota</taxon>
        <taxon>Cyanophyceae</taxon>
        <taxon>Leptolyngbyales</taxon>
        <taxon>Leptolyngbyaceae</taxon>
        <taxon>Leptolyngbya group</taxon>
        <taxon>Leptolyngbya</taxon>
    </lineage>
</organism>
<dbReference type="Gene3D" id="1.10.4030.10">
    <property type="entry name" value="Porin chaperone SurA, peptide-binding domain"/>
    <property type="match status" value="1"/>
</dbReference>
<dbReference type="Pfam" id="PF00639">
    <property type="entry name" value="Rotamase"/>
    <property type="match status" value="1"/>
</dbReference>
<evidence type="ECO:0000256" key="2">
    <source>
        <dbReference type="ARBA" id="ARBA00013194"/>
    </source>
</evidence>
<comment type="catalytic activity">
    <reaction evidence="1">
        <text>[protein]-peptidylproline (omega=180) = [protein]-peptidylproline (omega=0)</text>
        <dbReference type="Rhea" id="RHEA:16237"/>
        <dbReference type="Rhea" id="RHEA-COMP:10747"/>
        <dbReference type="Rhea" id="RHEA-COMP:10748"/>
        <dbReference type="ChEBI" id="CHEBI:83833"/>
        <dbReference type="ChEBI" id="CHEBI:83834"/>
        <dbReference type="EC" id="5.2.1.8"/>
    </reaction>
</comment>
<accession>A0A1Z4JAA4</accession>
<evidence type="ECO:0000256" key="4">
    <source>
        <dbReference type="ARBA" id="ARBA00023110"/>
    </source>
</evidence>
<reference evidence="8 9" key="1">
    <citation type="submission" date="2017-06" db="EMBL/GenBank/DDBJ databases">
        <title>Genome sequencing of cyanobaciteial culture collection at National Institute for Environmental Studies (NIES).</title>
        <authorList>
            <person name="Hirose Y."/>
            <person name="Shimura Y."/>
            <person name="Fujisawa T."/>
            <person name="Nakamura Y."/>
            <person name="Kawachi M."/>
        </authorList>
    </citation>
    <scope>NUCLEOTIDE SEQUENCE [LARGE SCALE GENOMIC DNA]</scope>
    <source>
        <strain evidence="8 9">NIES-2135</strain>
    </source>
</reference>
<evidence type="ECO:0000256" key="1">
    <source>
        <dbReference type="ARBA" id="ARBA00000971"/>
    </source>
</evidence>
<dbReference type="PANTHER" id="PTHR47245">
    <property type="entry name" value="PEPTIDYLPROLYL ISOMERASE"/>
    <property type="match status" value="1"/>
</dbReference>
<evidence type="ECO:0000256" key="5">
    <source>
        <dbReference type="ARBA" id="ARBA00023235"/>
    </source>
</evidence>
<dbReference type="InterPro" id="IPR046357">
    <property type="entry name" value="PPIase_dom_sf"/>
</dbReference>
<dbReference type="SUPFAM" id="SSF109998">
    <property type="entry name" value="Triger factor/SurA peptide-binding domain-like"/>
    <property type="match status" value="1"/>
</dbReference>
<dbReference type="SUPFAM" id="SSF54534">
    <property type="entry name" value="FKBP-like"/>
    <property type="match status" value="1"/>
</dbReference>
<dbReference type="InterPro" id="IPR050245">
    <property type="entry name" value="PrsA_foldase"/>
</dbReference>
<dbReference type="GO" id="GO:0003755">
    <property type="term" value="F:peptidyl-prolyl cis-trans isomerase activity"/>
    <property type="evidence" value="ECO:0007669"/>
    <property type="project" value="UniProtKB-KW"/>
</dbReference>
<keyword evidence="5 6" id="KW-0413">Isomerase</keyword>
<dbReference type="EC" id="5.2.1.8" evidence="2"/>
<dbReference type="AlphaFoldDB" id="A0A1Z4JAA4"/>
<gene>
    <name evidence="8" type="ORF">NIES2135_01710</name>
</gene>
<feature type="domain" description="PpiC" evidence="7">
    <location>
        <begin position="119"/>
        <end position="210"/>
    </location>
</feature>
<protein>
    <recommendedName>
        <fullName evidence="2">peptidylprolyl isomerase</fullName>
        <ecNumber evidence="2">5.2.1.8</ecNumber>
    </recommendedName>
</protein>
<sequence length="243" mass="28678">MTSFKGETIHSETIIATLKKTLQLKEICRNISYQKIIDQAIESREITVTPEEIQAEADHIRYENRLFRSADTFAWLNDQLVTPEEWEAGIRDRLLTKKLAQTLFAKEADRFFTENQREFDQVLLYRIVVPYQQLAQEIAYQIQEDEISFYEAAHLYDSDDQRRFQCGYEGKLYRWNLKPELSALVFSATPGQVIGPIEMDQASHLLLVEEFIPAEFTPERQQEILDRMFNEWLTTELNYLIHT</sequence>
<evidence type="ECO:0000259" key="7">
    <source>
        <dbReference type="PROSITE" id="PS50198"/>
    </source>
</evidence>
<dbReference type="Gene3D" id="3.10.50.40">
    <property type="match status" value="1"/>
</dbReference>
<keyword evidence="3" id="KW-0732">Signal</keyword>
<evidence type="ECO:0000313" key="9">
    <source>
        <dbReference type="Proteomes" id="UP000217895"/>
    </source>
</evidence>
<evidence type="ECO:0000256" key="6">
    <source>
        <dbReference type="PROSITE-ProRule" id="PRU00278"/>
    </source>
</evidence>
<evidence type="ECO:0000256" key="3">
    <source>
        <dbReference type="ARBA" id="ARBA00022729"/>
    </source>
</evidence>
<name>A0A1Z4JAA4_LEPBY</name>
<dbReference type="Proteomes" id="UP000217895">
    <property type="component" value="Chromosome"/>
</dbReference>
<dbReference type="PROSITE" id="PS50198">
    <property type="entry name" value="PPIC_PPIASE_2"/>
    <property type="match status" value="1"/>
</dbReference>
<dbReference type="EMBL" id="AP018203">
    <property type="protein sequence ID" value="BAY53367.1"/>
    <property type="molecule type" value="Genomic_DNA"/>
</dbReference>
<evidence type="ECO:0000313" key="8">
    <source>
        <dbReference type="EMBL" id="BAY53367.1"/>
    </source>
</evidence>
<keyword evidence="4 6" id="KW-0697">Rotamase</keyword>
<dbReference type="PANTHER" id="PTHR47245:SF1">
    <property type="entry name" value="FOLDASE PROTEIN PRSA"/>
    <property type="match status" value="1"/>
</dbReference>
<dbReference type="InterPro" id="IPR000297">
    <property type="entry name" value="PPIase_PpiC"/>
</dbReference>